<dbReference type="EMBL" id="CP127295">
    <property type="protein sequence ID" value="WIX99392.1"/>
    <property type="molecule type" value="Genomic_DNA"/>
</dbReference>
<dbReference type="InterPro" id="IPR013783">
    <property type="entry name" value="Ig-like_fold"/>
</dbReference>
<sequence length="472" mass="48897">MITNAGNTTANQASLISTGNFSTDWWTPAFSLGVPVEPGQTVEGTATGYVTTTSGPLTITVTAVLLDAQQDAEPADNTVTVSVPVTHVTGSYRGTVYGDRNGNGAMDPGEALAGMPLYATGGIPDVTFITTTDAGGHFVFADLPAGSYSTIFGVNTDWYLVGPSVEVDGVHDPDELIRGTPLVDTWLSTTLAFTQQSYRKGDVAHLSVTMTNNGTAVLTGLTAECYATASGQVATGELAEGGPGVTLPAGTTRVVDMTVRITDEAAVDGYLRVHCAVGSPPYLNGGTPVTATARVPGGVAPRAVGYLGLFKGKEVLGPPRSDPLPGVKVYLRNQVTGAVVARAVTGTDGRFTFFDLPADLYDLGIVGPWQLTYSEPEFGARDGENGFDTQDPFRHRYYVIPGPDQPDPDATTPPGEQPAPGASPAGAEPGTTSSSGLASTGTEITWLALGAFVTTTAGAALVLGAYRRRWRQ</sequence>
<evidence type="ECO:0008006" key="5">
    <source>
        <dbReference type="Google" id="ProtNLM"/>
    </source>
</evidence>
<evidence type="ECO:0000256" key="1">
    <source>
        <dbReference type="SAM" id="MobiDB-lite"/>
    </source>
</evidence>
<feature type="region of interest" description="Disordered" evidence="1">
    <location>
        <begin position="394"/>
        <end position="438"/>
    </location>
</feature>
<protein>
    <recommendedName>
        <fullName evidence="5">SD-repeat containing protein B domain-containing protein</fullName>
    </recommendedName>
</protein>
<organism evidence="3 4">
    <name type="scientific">Amycolatopsis mongoliensis</name>
    <dbReference type="NCBI Taxonomy" id="715475"/>
    <lineage>
        <taxon>Bacteria</taxon>
        <taxon>Bacillati</taxon>
        <taxon>Actinomycetota</taxon>
        <taxon>Actinomycetes</taxon>
        <taxon>Pseudonocardiales</taxon>
        <taxon>Pseudonocardiaceae</taxon>
        <taxon>Amycolatopsis</taxon>
    </lineage>
</organism>
<keyword evidence="4" id="KW-1185">Reference proteome</keyword>
<keyword evidence="2" id="KW-1133">Transmembrane helix</keyword>
<dbReference type="SUPFAM" id="SSF49478">
    <property type="entry name" value="Cna protein B-type domain"/>
    <property type="match status" value="1"/>
</dbReference>
<dbReference type="Proteomes" id="UP001239397">
    <property type="component" value="Chromosome"/>
</dbReference>
<evidence type="ECO:0000256" key="2">
    <source>
        <dbReference type="SAM" id="Phobius"/>
    </source>
</evidence>
<dbReference type="Gene3D" id="2.60.40.10">
    <property type="entry name" value="Immunoglobulins"/>
    <property type="match status" value="2"/>
</dbReference>
<evidence type="ECO:0000313" key="3">
    <source>
        <dbReference type="EMBL" id="WIX99392.1"/>
    </source>
</evidence>
<keyword evidence="2" id="KW-0472">Membrane</keyword>
<feature type="compositionally biased region" description="Low complexity" evidence="1">
    <location>
        <begin position="408"/>
        <end position="438"/>
    </location>
</feature>
<dbReference type="AlphaFoldDB" id="A0A9Y2JJW3"/>
<name>A0A9Y2JJW3_9PSEU</name>
<dbReference type="SUPFAM" id="SSF117074">
    <property type="entry name" value="Hypothetical protein PA1324"/>
    <property type="match status" value="1"/>
</dbReference>
<proteinExistence type="predicted"/>
<accession>A0A9Y2JJW3</accession>
<dbReference type="KEGG" id="amog:QRX60_35845"/>
<keyword evidence="2" id="KW-0812">Transmembrane</keyword>
<evidence type="ECO:0000313" key="4">
    <source>
        <dbReference type="Proteomes" id="UP001239397"/>
    </source>
</evidence>
<reference evidence="3 4" key="1">
    <citation type="submission" date="2023-06" db="EMBL/GenBank/DDBJ databases">
        <authorList>
            <person name="Oyuntsetseg B."/>
            <person name="Kim S.B."/>
        </authorList>
    </citation>
    <scope>NUCLEOTIDE SEQUENCE [LARGE SCALE GENOMIC DNA]</scope>
    <source>
        <strain evidence="3 4">4-36</strain>
    </source>
</reference>
<gene>
    <name evidence="3" type="ORF">QRX60_35845</name>
</gene>
<dbReference type="RefSeq" id="WP_285995874.1">
    <property type="nucleotide sequence ID" value="NZ_CP127295.1"/>
</dbReference>
<dbReference type="GO" id="GO:0005975">
    <property type="term" value="P:carbohydrate metabolic process"/>
    <property type="evidence" value="ECO:0007669"/>
    <property type="project" value="UniProtKB-ARBA"/>
</dbReference>
<feature type="transmembrane region" description="Helical" evidence="2">
    <location>
        <begin position="444"/>
        <end position="466"/>
    </location>
</feature>